<organism evidence="12 13">
    <name type="scientific">Marinoscillum furvescens DSM 4134</name>
    <dbReference type="NCBI Taxonomy" id="1122208"/>
    <lineage>
        <taxon>Bacteria</taxon>
        <taxon>Pseudomonadati</taxon>
        <taxon>Bacteroidota</taxon>
        <taxon>Cytophagia</taxon>
        <taxon>Cytophagales</taxon>
        <taxon>Reichenbachiellaceae</taxon>
        <taxon>Marinoscillum</taxon>
    </lineage>
</organism>
<feature type="transmembrane region" description="Helical" evidence="9">
    <location>
        <begin position="55"/>
        <end position="75"/>
    </location>
</feature>
<feature type="transmembrane region" description="Helical" evidence="9">
    <location>
        <begin position="378"/>
        <end position="398"/>
    </location>
</feature>
<name>A0A3D9L1V7_MARFU</name>
<keyword evidence="8 9" id="KW-0472">Membrane</keyword>
<reference evidence="12 13" key="1">
    <citation type="submission" date="2018-07" db="EMBL/GenBank/DDBJ databases">
        <title>Genomic Encyclopedia of Type Strains, Phase IV (KMG-IV): sequencing the most valuable type-strain genomes for metagenomic binning, comparative biology and taxonomic classification.</title>
        <authorList>
            <person name="Goeker M."/>
        </authorList>
    </citation>
    <scope>NUCLEOTIDE SEQUENCE [LARGE SCALE GENOMIC DNA]</scope>
    <source>
        <strain evidence="12 13">DSM 4134</strain>
    </source>
</reference>
<evidence type="ECO:0000259" key="10">
    <source>
        <dbReference type="Pfam" id="PF00999"/>
    </source>
</evidence>
<evidence type="ECO:0000256" key="7">
    <source>
        <dbReference type="ARBA" id="ARBA00023065"/>
    </source>
</evidence>
<dbReference type="GO" id="GO:0015297">
    <property type="term" value="F:antiporter activity"/>
    <property type="evidence" value="ECO:0007669"/>
    <property type="project" value="UniProtKB-KW"/>
</dbReference>
<dbReference type="SUPFAM" id="SSF51735">
    <property type="entry name" value="NAD(P)-binding Rossmann-fold domains"/>
    <property type="match status" value="1"/>
</dbReference>
<feature type="transmembrane region" description="Helical" evidence="9">
    <location>
        <begin position="194"/>
        <end position="216"/>
    </location>
</feature>
<feature type="transmembrane region" description="Helical" evidence="9">
    <location>
        <begin position="277"/>
        <end position="296"/>
    </location>
</feature>
<evidence type="ECO:0000256" key="3">
    <source>
        <dbReference type="ARBA" id="ARBA00022449"/>
    </source>
</evidence>
<evidence type="ECO:0000313" key="12">
    <source>
        <dbReference type="EMBL" id="RED96203.1"/>
    </source>
</evidence>
<evidence type="ECO:0000256" key="8">
    <source>
        <dbReference type="ARBA" id="ARBA00023136"/>
    </source>
</evidence>
<evidence type="ECO:0000256" key="4">
    <source>
        <dbReference type="ARBA" id="ARBA00022475"/>
    </source>
</evidence>
<evidence type="ECO:0000259" key="11">
    <source>
        <dbReference type="Pfam" id="PF02254"/>
    </source>
</evidence>
<evidence type="ECO:0000256" key="9">
    <source>
        <dbReference type="SAM" id="Phobius"/>
    </source>
</evidence>
<dbReference type="GO" id="GO:0005886">
    <property type="term" value="C:plasma membrane"/>
    <property type="evidence" value="ECO:0007669"/>
    <property type="project" value="UniProtKB-SubCell"/>
</dbReference>
<feature type="transmembrane region" description="Helical" evidence="9">
    <location>
        <begin position="302"/>
        <end position="324"/>
    </location>
</feature>
<feature type="transmembrane region" description="Helical" evidence="9">
    <location>
        <begin position="96"/>
        <end position="116"/>
    </location>
</feature>
<feature type="transmembrane region" description="Helical" evidence="9">
    <location>
        <begin position="223"/>
        <end position="240"/>
    </location>
</feature>
<keyword evidence="6 9" id="KW-1133">Transmembrane helix</keyword>
<dbReference type="Pfam" id="PF00999">
    <property type="entry name" value="Na_H_Exchanger"/>
    <property type="match status" value="1"/>
</dbReference>
<evidence type="ECO:0000256" key="1">
    <source>
        <dbReference type="ARBA" id="ARBA00004651"/>
    </source>
</evidence>
<keyword evidence="7" id="KW-0406">Ion transport</keyword>
<keyword evidence="13" id="KW-1185">Reference proteome</keyword>
<dbReference type="Pfam" id="PF02254">
    <property type="entry name" value="TrkA_N"/>
    <property type="match status" value="1"/>
</dbReference>
<dbReference type="EMBL" id="QREG01000015">
    <property type="protein sequence ID" value="RED96203.1"/>
    <property type="molecule type" value="Genomic_DNA"/>
</dbReference>
<dbReference type="InterPro" id="IPR038770">
    <property type="entry name" value="Na+/solute_symporter_sf"/>
</dbReference>
<gene>
    <name evidence="12" type="ORF">C7460_11594</name>
</gene>
<evidence type="ECO:0000256" key="5">
    <source>
        <dbReference type="ARBA" id="ARBA00022692"/>
    </source>
</evidence>
<dbReference type="InterPro" id="IPR006153">
    <property type="entry name" value="Cation/H_exchanger_TM"/>
</dbReference>
<feature type="transmembrane region" description="Helical" evidence="9">
    <location>
        <begin position="25"/>
        <end position="43"/>
    </location>
</feature>
<dbReference type="AlphaFoldDB" id="A0A3D9L1V7"/>
<dbReference type="PANTHER" id="PTHR32507">
    <property type="entry name" value="NA(+)/H(+) ANTIPORTER 1"/>
    <property type="match status" value="1"/>
</dbReference>
<comment type="subcellular location">
    <subcellularLocation>
        <location evidence="1">Cell membrane</location>
        <topology evidence="1">Multi-pass membrane protein</topology>
    </subcellularLocation>
</comment>
<dbReference type="PANTHER" id="PTHR32507:SF0">
    <property type="entry name" value="NA(+)_H(+) ANTIPORTER 2-RELATED"/>
    <property type="match status" value="1"/>
</dbReference>
<dbReference type="Gene3D" id="1.20.1530.20">
    <property type="match status" value="1"/>
</dbReference>
<keyword evidence="3" id="KW-0050">Antiport</keyword>
<protein>
    <submittedName>
        <fullName evidence="12">NhaP-type Na+/H+ or K+/H+ antiporter</fullName>
    </submittedName>
</protein>
<feature type="transmembrane region" description="Helical" evidence="9">
    <location>
        <begin position="336"/>
        <end position="358"/>
    </location>
</feature>
<evidence type="ECO:0000313" key="13">
    <source>
        <dbReference type="Proteomes" id="UP000256779"/>
    </source>
</evidence>
<evidence type="ECO:0000256" key="2">
    <source>
        <dbReference type="ARBA" id="ARBA00022448"/>
    </source>
</evidence>
<dbReference type="Proteomes" id="UP000256779">
    <property type="component" value="Unassembled WGS sequence"/>
</dbReference>
<dbReference type="Gene3D" id="3.40.50.720">
    <property type="entry name" value="NAD(P)-binding Rossmann-like Domain"/>
    <property type="match status" value="1"/>
</dbReference>
<feature type="transmembrane region" description="Helical" evidence="9">
    <location>
        <begin position="154"/>
        <end position="174"/>
    </location>
</feature>
<feature type="transmembrane region" description="Helical" evidence="9">
    <location>
        <begin position="122"/>
        <end position="142"/>
    </location>
</feature>
<feature type="domain" description="Cation/H+ exchanger transmembrane" evidence="10">
    <location>
        <begin position="12"/>
        <end position="398"/>
    </location>
</feature>
<evidence type="ECO:0000256" key="6">
    <source>
        <dbReference type="ARBA" id="ARBA00022989"/>
    </source>
</evidence>
<accession>A0A3D9L1V7</accession>
<feature type="transmembrane region" description="Helical" evidence="9">
    <location>
        <begin position="246"/>
        <end position="265"/>
    </location>
</feature>
<feature type="domain" description="RCK N-terminal" evidence="11">
    <location>
        <begin position="411"/>
        <end position="507"/>
    </location>
</feature>
<dbReference type="RefSeq" id="WP_115869059.1">
    <property type="nucleotide sequence ID" value="NZ_QREG01000015.1"/>
</dbReference>
<proteinExistence type="predicted"/>
<dbReference type="OrthoDB" id="570124at2"/>
<dbReference type="GO" id="GO:0006813">
    <property type="term" value="P:potassium ion transport"/>
    <property type="evidence" value="ECO:0007669"/>
    <property type="project" value="InterPro"/>
</dbReference>
<keyword evidence="2" id="KW-0813">Transport</keyword>
<keyword evidence="4" id="KW-1003">Cell membrane</keyword>
<sequence length="615" mass="67578">MLELASIFVLGIFAQWLAWKIKQPAILPLILIGLAIGPLSTFFTEDGSKLIDGDAIFTGDLLFSFVSISVGVILFEGGLTLNIKEIRSLAGTVRNLLIIGALVTFVGGGFAAHYIMNLSWEISFLFGALIIVSGPTVVIPILRNVRPNTNVNTVLKWEGILIDPLGALVAVLMYEFILSSKHGNGYQLEVFQDFFITISAGIVLGGLGALFLYYLIKNNSLPSYLQNVFTLALVIFTFAFSELIHAEAGLMAATVMGIVLANVKLEELKKILSFKEDVSVILISVLFILLSSRIDIAQIEKLGWPSIVLFLIVIFLIRPIGVLLSTRKANLNWKEVVFISWIGPKGIVAAAVASLFSIDLVREGGYVDPREAELLLPLVFLIIVGTVVLQGSSAKWVASLLGVRRKEPHGVLIVGANELARKIAKIIASQGIYTLMVDTSIPNVREAKKMGLRAMQANILSDNIFDEIDLSKIGKLVAVTSNSGLNDLACSWFEKELGEHNCFRLASKEESENTNIPLPKNVLFNTRTDFVALVQLLRSKGAVEEITFENTVHYEEFMDKHTTQVIPLFYKNDEDQIQLISGFSSKSDKLDTLVFIKKPNFAIQEEDVASDSDLN</sequence>
<keyword evidence="5 9" id="KW-0812">Transmembrane</keyword>
<dbReference type="InterPro" id="IPR003148">
    <property type="entry name" value="RCK_N"/>
</dbReference>
<dbReference type="GO" id="GO:1902600">
    <property type="term" value="P:proton transmembrane transport"/>
    <property type="evidence" value="ECO:0007669"/>
    <property type="project" value="InterPro"/>
</dbReference>
<dbReference type="InterPro" id="IPR036291">
    <property type="entry name" value="NAD(P)-bd_dom_sf"/>
</dbReference>
<comment type="caution">
    <text evidence="12">The sequence shown here is derived from an EMBL/GenBank/DDBJ whole genome shotgun (WGS) entry which is preliminary data.</text>
</comment>